<evidence type="ECO:0000256" key="6">
    <source>
        <dbReference type="ARBA" id="ARBA00022777"/>
    </source>
</evidence>
<evidence type="ECO:0000256" key="1">
    <source>
        <dbReference type="ARBA" id="ARBA00000085"/>
    </source>
</evidence>
<dbReference type="PRINTS" id="PR00344">
    <property type="entry name" value="BCTRLSENSOR"/>
</dbReference>
<dbReference type="GO" id="GO:0000155">
    <property type="term" value="F:phosphorelay sensor kinase activity"/>
    <property type="evidence" value="ECO:0007669"/>
    <property type="project" value="InterPro"/>
</dbReference>
<accession>A0A841L864</accession>
<evidence type="ECO:0000256" key="4">
    <source>
        <dbReference type="ARBA" id="ARBA00022679"/>
    </source>
</evidence>
<organism evidence="10 11">
    <name type="scientific">Polymorphobacter multimanifer</name>
    <dbReference type="NCBI Taxonomy" id="1070431"/>
    <lineage>
        <taxon>Bacteria</taxon>
        <taxon>Pseudomonadati</taxon>
        <taxon>Pseudomonadota</taxon>
        <taxon>Alphaproteobacteria</taxon>
        <taxon>Sphingomonadales</taxon>
        <taxon>Sphingosinicellaceae</taxon>
        <taxon>Polymorphobacter</taxon>
    </lineage>
</organism>
<dbReference type="AlphaFoldDB" id="A0A841L864"/>
<dbReference type="Proteomes" id="UP000538147">
    <property type="component" value="Unassembled WGS sequence"/>
</dbReference>
<keyword evidence="4 10" id="KW-0808">Transferase</keyword>
<keyword evidence="5" id="KW-0547">Nucleotide-binding</keyword>
<sequence length="366" mass="38798">MPMAAIPADLLVGLAVPVIIISPGGVIALTNTAAESLLNTSGPALAERGWEAAFGRDQTVPALVSRARRDDSGFAAYDVLLNPVNSRPLRADVLISPVTGFDDWLSIAFQTRSVALMVDRQVQQKGAARSAEGVAQMLAHEIKNPLSGIKGAAQLLADAGTDAADRRELTDLIVTEVDRIAKLVDRMESFTDTRPLKLRPLNIHELLGHVRRVAEQGFAQGLPIQERYDPSLPMVSANRDALVQVFINLLKNGAEAVGKNGQLGITTAYRPGLRVMPAEGGPAVQLPLEVRIIDNGPGLLPSLADHVFEPFVTSKAGGSGLGLALVAKIVADHGGVIEYERSGDPEQTVFRVMLPVATETGSEGNP</sequence>
<evidence type="ECO:0000313" key="11">
    <source>
        <dbReference type="Proteomes" id="UP000538147"/>
    </source>
</evidence>
<dbReference type="InterPro" id="IPR005467">
    <property type="entry name" value="His_kinase_dom"/>
</dbReference>
<gene>
    <name evidence="10" type="ORF">FHS79_000196</name>
</gene>
<dbReference type="SUPFAM" id="SSF55874">
    <property type="entry name" value="ATPase domain of HSP90 chaperone/DNA topoisomerase II/histidine kinase"/>
    <property type="match status" value="1"/>
</dbReference>
<keyword evidence="11" id="KW-1185">Reference proteome</keyword>
<evidence type="ECO:0000256" key="2">
    <source>
        <dbReference type="ARBA" id="ARBA00012438"/>
    </source>
</evidence>
<comment type="caution">
    <text evidence="10">The sequence shown here is derived from an EMBL/GenBank/DDBJ whole genome shotgun (WGS) entry which is preliminary data.</text>
</comment>
<dbReference type="InterPro" id="IPR036890">
    <property type="entry name" value="HATPase_C_sf"/>
</dbReference>
<dbReference type="Pfam" id="PF00512">
    <property type="entry name" value="HisKA"/>
    <property type="match status" value="1"/>
</dbReference>
<dbReference type="SUPFAM" id="SSF47384">
    <property type="entry name" value="Homodimeric domain of signal transducing histidine kinase"/>
    <property type="match status" value="1"/>
</dbReference>
<keyword evidence="7" id="KW-0067">ATP-binding</keyword>
<dbReference type="Gene3D" id="1.10.287.130">
    <property type="match status" value="1"/>
</dbReference>
<evidence type="ECO:0000256" key="8">
    <source>
        <dbReference type="ARBA" id="ARBA00023012"/>
    </source>
</evidence>
<evidence type="ECO:0000259" key="9">
    <source>
        <dbReference type="PROSITE" id="PS50109"/>
    </source>
</evidence>
<dbReference type="Pfam" id="PF02518">
    <property type="entry name" value="HATPase_c"/>
    <property type="match status" value="1"/>
</dbReference>
<dbReference type="EC" id="2.7.13.3" evidence="2"/>
<dbReference type="GO" id="GO:0005524">
    <property type="term" value="F:ATP binding"/>
    <property type="evidence" value="ECO:0007669"/>
    <property type="project" value="UniProtKB-KW"/>
</dbReference>
<dbReference type="InterPro" id="IPR036097">
    <property type="entry name" value="HisK_dim/P_sf"/>
</dbReference>
<evidence type="ECO:0000256" key="5">
    <source>
        <dbReference type="ARBA" id="ARBA00022741"/>
    </source>
</evidence>
<protein>
    <recommendedName>
        <fullName evidence="2">histidine kinase</fullName>
        <ecNumber evidence="2">2.7.13.3</ecNumber>
    </recommendedName>
</protein>
<dbReference type="EMBL" id="JACIIV010000001">
    <property type="protein sequence ID" value="MBB6226045.1"/>
    <property type="molecule type" value="Genomic_DNA"/>
</dbReference>
<dbReference type="SMART" id="SM00388">
    <property type="entry name" value="HisKA"/>
    <property type="match status" value="1"/>
</dbReference>
<keyword evidence="8" id="KW-0902">Two-component regulatory system</keyword>
<feature type="domain" description="Histidine kinase" evidence="9">
    <location>
        <begin position="137"/>
        <end position="358"/>
    </location>
</feature>
<dbReference type="InterPro" id="IPR003661">
    <property type="entry name" value="HisK_dim/P_dom"/>
</dbReference>
<dbReference type="InterPro" id="IPR003594">
    <property type="entry name" value="HATPase_dom"/>
</dbReference>
<dbReference type="PROSITE" id="PS50109">
    <property type="entry name" value="HIS_KIN"/>
    <property type="match status" value="1"/>
</dbReference>
<evidence type="ECO:0000256" key="3">
    <source>
        <dbReference type="ARBA" id="ARBA00022553"/>
    </source>
</evidence>
<dbReference type="SMART" id="SM00387">
    <property type="entry name" value="HATPase_c"/>
    <property type="match status" value="1"/>
</dbReference>
<evidence type="ECO:0000313" key="10">
    <source>
        <dbReference type="EMBL" id="MBB6226045.1"/>
    </source>
</evidence>
<dbReference type="PANTHER" id="PTHR43065">
    <property type="entry name" value="SENSOR HISTIDINE KINASE"/>
    <property type="match status" value="1"/>
</dbReference>
<evidence type="ECO:0000256" key="7">
    <source>
        <dbReference type="ARBA" id="ARBA00022840"/>
    </source>
</evidence>
<proteinExistence type="predicted"/>
<dbReference type="CDD" id="cd00082">
    <property type="entry name" value="HisKA"/>
    <property type="match status" value="1"/>
</dbReference>
<comment type="catalytic activity">
    <reaction evidence="1">
        <text>ATP + protein L-histidine = ADP + protein N-phospho-L-histidine.</text>
        <dbReference type="EC" id="2.7.13.3"/>
    </reaction>
</comment>
<dbReference type="InterPro" id="IPR004358">
    <property type="entry name" value="Sig_transdc_His_kin-like_C"/>
</dbReference>
<name>A0A841L864_9SPHN</name>
<keyword evidence="3" id="KW-0597">Phosphoprotein</keyword>
<keyword evidence="6 10" id="KW-0418">Kinase</keyword>
<dbReference type="PANTHER" id="PTHR43065:SF10">
    <property type="entry name" value="PEROXIDE STRESS-ACTIVATED HISTIDINE KINASE MAK3"/>
    <property type="match status" value="1"/>
</dbReference>
<reference evidence="10 11" key="1">
    <citation type="submission" date="2020-08" db="EMBL/GenBank/DDBJ databases">
        <title>Genomic Encyclopedia of Type Strains, Phase IV (KMG-IV): sequencing the most valuable type-strain genomes for metagenomic binning, comparative biology and taxonomic classification.</title>
        <authorList>
            <person name="Goeker M."/>
        </authorList>
    </citation>
    <scope>NUCLEOTIDE SEQUENCE [LARGE SCALE GENOMIC DNA]</scope>
    <source>
        <strain evidence="10 11">DSM 102189</strain>
    </source>
</reference>
<dbReference type="Gene3D" id="3.30.565.10">
    <property type="entry name" value="Histidine kinase-like ATPase, C-terminal domain"/>
    <property type="match status" value="1"/>
</dbReference>